<evidence type="ECO:0000313" key="8">
    <source>
        <dbReference type="Proteomes" id="UP000066624"/>
    </source>
</evidence>
<evidence type="ECO:0000256" key="3">
    <source>
        <dbReference type="ARBA" id="ARBA00023015"/>
    </source>
</evidence>
<keyword evidence="8" id="KW-1185">Reference proteome</keyword>
<dbReference type="InterPro" id="IPR048300">
    <property type="entry name" value="TACO1_YebC-like_2nd/3rd_dom"/>
</dbReference>
<dbReference type="RefSeq" id="WP_049724569.1">
    <property type="nucleotide sequence ID" value="NZ_CP012154.1"/>
</dbReference>
<dbReference type="PANTHER" id="PTHR12532:SF6">
    <property type="entry name" value="TRANSCRIPTIONAL REGULATORY PROTEIN YEBC-RELATED"/>
    <property type="match status" value="1"/>
</dbReference>
<dbReference type="InterPro" id="IPR029072">
    <property type="entry name" value="YebC-like"/>
</dbReference>
<comment type="subcellular location">
    <subcellularLocation>
        <location evidence="6">Cytoplasm</location>
    </subcellularLocation>
</comment>
<keyword evidence="2 6" id="KW-0963">Cytoplasm</keyword>
<gene>
    <name evidence="7" type="ORF">WM2015_511</name>
</gene>
<dbReference type="PATRIC" id="fig|1579979.3.peg.516"/>
<dbReference type="OrthoDB" id="9781053at2"/>
<dbReference type="InterPro" id="IPR026564">
    <property type="entry name" value="Transcrip_reg_TACO1-like_dom3"/>
</dbReference>
<keyword evidence="3 6" id="KW-0805">Transcription regulation</keyword>
<dbReference type="AlphaFoldDB" id="A0A0K0XT78"/>
<dbReference type="NCBIfam" id="NF009044">
    <property type="entry name" value="PRK12378.1"/>
    <property type="match status" value="1"/>
</dbReference>
<dbReference type="InterPro" id="IPR017856">
    <property type="entry name" value="Integrase-like_N"/>
</dbReference>
<dbReference type="SUPFAM" id="SSF75625">
    <property type="entry name" value="YebC-like"/>
    <property type="match status" value="1"/>
</dbReference>
<dbReference type="Pfam" id="PF20772">
    <property type="entry name" value="TACO1_YebC_N"/>
    <property type="match status" value="1"/>
</dbReference>
<proteinExistence type="inferred from homology"/>
<dbReference type="KEGG" id="wma:WM2015_511"/>
<dbReference type="EMBL" id="CP012154">
    <property type="protein sequence ID" value="AKS40893.1"/>
    <property type="molecule type" value="Genomic_DNA"/>
</dbReference>
<evidence type="ECO:0000256" key="1">
    <source>
        <dbReference type="ARBA" id="ARBA00008724"/>
    </source>
</evidence>
<comment type="similarity">
    <text evidence="1 6">Belongs to the TACO1 family.</text>
</comment>
<dbReference type="Gene3D" id="1.10.10.200">
    <property type="match status" value="1"/>
</dbReference>
<dbReference type="FunFam" id="1.10.10.200:FF:000001">
    <property type="entry name" value="Probable transcriptional regulatory protein YebC"/>
    <property type="match status" value="1"/>
</dbReference>
<dbReference type="InterPro" id="IPR049083">
    <property type="entry name" value="TACO1_YebC_N"/>
</dbReference>
<keyword evidence="5 6" id="KW-0804">Transcription</keyword>
<dbReference type="NCBIfam" id="TIGR01033">
    <property type="entry name" value="YebC/PmpR family DNA-binding transcriptional regulator"/>
    <property type="match status" value="1"/>
</dbReference>
<dbReference type="Pfam" id="PF01709">
    <property type="entry name" value="Transcrip_reg"/>
    <property type="match status" value="1"/>
</dbReference>
<evidence type="ECO:0000313" key="7">
    <source>
        <dbReference type="EMBL" id="AKS40893.1"/>
    </source>
</evidence>
<evidence type="ECO:0000256" key="5">
    <source>
        <dbReference type="ARBA" id="ARBA00023163"/>
    </source>
</evidence>
<evidence type="ECO:0000256" key="6">
    <source>
        <dbReference type="HAMAP-Rule" id="MF_00693"/>
    </source>
</evidence>
<dbReference type="HAMAP" id="MF_00693">
    <property type="entry name" value="Transcrip_reg_TACO1"/>
    <property type="match status" value="1"/>
</dbReference>
<dbReference type="GO" id="GO:0005829">
    <property type="term" value="C:cytosol"/>
    <property type="evidence" value="ECO:0007669"/>
    <property type="project" value="TreeGrafter"/>
</dbReference>
<dbReference type="PANTHER" id="PTHR12532">
    <property type="entry name" value="TRANSLATIONAL ACTIVATOR OF CYTOCHROME C OXIDASE 1"/>
    <property type="match status" value="1"/>
</dbReference>
<protein>
    <recommendedName>
        <fullName evidence="6">Probable transcriptional regulatory protein WM2015_511</fullName>
    </recommendedName>
</protein>
<name>A0A0K0XT78_9GAMM</name>
<dbReference type="GO" id="GO:0003677">
    <property type="term" value="F:DNA binding"/>
    <property type="evidence" value="ECO:0007669"/>
    <property type="project" value="UniProtKB-UniRule"/>
</dbReference>
<evidence type="ECO:0000256" key="2">
    <source>
        <dbReference type="ARBA" id="ARBA00022490"/>
    </source>
</evidence>
<keyword evidence="4 6" id="KW-0238">DNA-binding</keyword>
<dbReference type="GO" id="GO:0006355">
    <property type="term" value="P:regulation of DNA-templated transcription"/>
    <property type="evidence" value="ECO:0007669"/>
    <property type="project" value="UniProtKB-UniRule"/>
</dbReference>
<accession>A0A0K0XT78</accession>
<dbReference type="STRING" id="1579979.WM2015_511"/>
<dbReference type="InterPro" id="IPR002876">
    <property type="entry name" value="Transcrip_reg_TACO1-like"/>
</dbReference>
<evidence type="ECO:0000256" key="4">
    <source>
        <dbReference type="ARBA" id="ARBA00023125"/>
    </source>
</evidence>
<dbReference type="FunFam" id="3.30.70.980:FF:000002">
    <property type="entry name" value="Probable transcriptional regulatory protein YebC"/>
    <property type="match status" value="1"/>
</dbReference>
<organism evidence="7 8">
    <name type="scientific">Wenzhouxiangella marina</name>
    <dbReference type="NCBI Taxonomy" id="1579979"/>
    <lineage>
        <taxon>Bacteria</taxon>
        <taxon>Pseudomonadati</taxon>
        <taxon>Pseudomonadota</taxon>
        <taxon>Gammaproteobacteria</taxon>
        <taxon>Chromatiales</taxon>
        <taxon>Wenzhouxiangellaceae</taxon>
        <taxon>Wenzhouxiangella</taxon>
    </lineage>
</organism>
<reference evidence="7 8" key="1">
    <citation type="submission" date="2015-07" db="EMBL/GenBank/DDBJ databases">
        <authorList>
            <person name="Noorani M."/>
        </authorList>
    </citation>
    <scope>NUCLEOTIDE SEQUENCE [LARGE SCALE GENOMIC DNA]</scope>
    <source>
        <strain evidence="7 8">KCTC 42284</strain>
    </source>
</reference>
<sequence length="246" mass="26799">MAGHSKWANIQHRKKAQDAKRGKIFTRLVREITVAAREGGGDPDTNPRLRLAWDKANAANVPKDNIERAIKKATGDLEGVSYEELRYEGYAPGGVAVMVDCVTDNRNRTVAAVRHAFTKHGGNLGTDGSVSYMFEKKGVITFAPGTSEDAVMEAALELGAEDIVTGEDGSIEVLTAPEDYETVRNGLKEAGLEPEESEITQRAETLVALDADTGKQVLKFLDMLEDLDDTQDVWSNAEIPSEAYED</sequence>
<dbReference type="Gene3D" id="3.30.70.980">
    <property type="match status" value="2"/>
</dbReference>
<dbReference type="NCBIfam" id="NF001030">
    <property type="entry name" value="PRK00110.1"/>
    <property type="match status" value="1"/>
</dbReference>
<dbReference type="Proteomes" id="UP000066624">
    <property type="component" value="Chromosome"/>
</dbReference>